<keyword evidence="3" id="KW-1185">Reference proteome</keyword>
<evidence type="ECO:0000313" key="3">
    <source>
        <dbReference type="Proteomes" id="UP000316331"/>
    </source>
</evidence>
<organism evidence="2 3">
    <name type="scientific">Nocardia bhagyanarayanae</name>
    <dbReference type="NCBI Taxonomy" id="1215925"/>
    <lineage>
        <taxon>Bacteria</taxon>
        <taxon>Bacillati</taxon>
        <taxon>Actinomycetota</taxon>
        <taxon>Actinomycetes</taxon>
        <taxon>Mycobacteriales</taxon>
        <taxon>Nocardiaceae</taxon>
        <taxon>Nocardia</taxon>
    </lineage>
</organism>
<accession>A0A543FGG3</accession>
<proteinExistence type="predicted"/>
<evidence type="ECO:0000313" key="2">
    <source>
        <dbReference type="EMBL" id="TQM32963.1"/>
    </source>
</evidence>
<gene>
    <name evidence="2" type="ORF">FB390_4670</name>
</gene>
<dbReference type="AlphaFoldDB" id="A0A543FGG3"/>
<dbReference type="EMBL" id="VFPG01000001">
    <property type="protein sequence ID" value="TQM32963.1"/>
    <property type="molecule type" value="Genomic_DNA"/>
</dbReference>
<sequence length="35" mass="3757">MPPMADFGSATESDRLFDTVLPGTRDRDRGSATAD</sequence>
<reference evidence="2 3" key="1">
    <citation type="submission" date="2019-06" db="EMBL/GenBank/DDBJ databases">
        <title>Sequencing the genomes of 1000 actinobacteria strains.</title>
        <authorList>
            <person name="Klenk H.-P."/>
        </authorList>
    </citation>
    <scope>NUCLEOTIDE SEQUENCE [LARGE SCALE GENOMIC DNA]</scope>
    <source>
        <strain evidence="2 3">DSM 103495</strain>
    </source>
</reference>
<evidence type="ECO:0000256" key="1">
    <source>
        <dbReference type="SAM" id="MobiDB-lite"/>
    </source>
</evidence>
<protein>
    <submittedName>
        <fullName evidence="2">Uncharacterized protein</fullName>
    </submittedName>
</protein>
<feature type="region of interest" description="Disordered" evidence="1">
    <location>
        <begin position="1"/>
        <end position="35"/>
    </location>
</feature>
<name>A0A543FGG3_9NOCA</name>
<feature type="compositionally biased region" description="Basic and acidic residues" evidence="1">
    <location>
        <begin position="24"/>
        <end position="35"/>
    </location>
</feature>
<dbReference type="Proteomes" id="UP000316331">
    <property type="component" value="Unassembled WGS sequence"/>
</dbReference>
<comment type="caution">
    <text evidence="2">The sequence shown here is derived from an EMBL/GenBank/DDBJ whole genome shotgun (WGS) entry which is preliminary data.</text>
</comment>